<dbReference type="Proteomes" id="UP001285263">
    <property type="component" value="Unassembled WGS sequence"/>
</dbReference>
<keyword evidence="1" id="KW-1133">Transmembrane helix</keyword>
<evidence type="ECO:0000313" key="2">
    <source>
        <dbReference type="EMBL" id="MDY0747473.1"/>
    </source>
</evidence>
<keyword evidence="3" id="KW-1185">Reference proteome</keyword>
<protein>
    <submittedName>
        <fullName evidence="2">Uncharacterized protein</fullName>
    </submittedName>
</protein>
<dbReference type="EMBL" id="JAXCLA010000008">
    <property type="protein sequence ID" value="MDY0747473.1"/>
    <property type="molecule type" value="Genomic_DNA"/>
</dbReference>
<dbReference type="RefSeq" id="WP_320425441.1">
    <property type="nucleotide sequence ID" value="NZ_JAXCLA010000008.1"/>
</dbReference>
<feature type="transmembrane region" description="Helical" evidence="1">
    <location>
        <begin position="103"/>
        <end position="124"/>
    </location>
</feature>
<comment type="caution">
    <text evidence="2">The sequence shown here is derived from an EMBL/GenBank/DDBJ whole genome shotgun (WGS) entry which is preliminary data.</text>
</comment>
<gene>
    <name evidence="2" type="ORF">SNE35_23415</name>
</gene>
<reference evidence="2 3" key="1">
    <citation type="submission" date="2023-11" db="EMBL/GenBank/DDBJ databases">
        <title>Paucibacter sp. nov., isolated from fresh soil in Korea.</title>
        <authorList>
            <person name="Le N.T.T."/>
        </authorList>
    </citation>
    <scope>NUCLEOTIDE SEQUENCE [LARGE SCALE GENOMIC DNA]</scope>
    <source>
        <strain evidence="2 3">R3-3</strain>
    </source>
</reference>
<name>A0ABU5DME1_9BURK</name>
<proteinExistence type="predicted"/>
<evidence type="ECO:0000256" key="1">
    <source>
        <dbReference type="SAM" id="Phobius"/>
    </source>
</evidence>
<organism evidence="2 3">
    <name type="scientific">Roseateles agri</name>
    <dbReference type="NCBI Taxonomy" id="3098619"/>
    <lineage>
        <taxon>Bacteria</taxon>
        <taxon>Pseudomonadati</taxon>
        <taxon>Pseudomonadota</taxon>
        <taxon>Betaproteobacteria</taxon>
        <taxon>Burkholderiales</taxon>
        <taxon>Sphaerotilaceae</taxon>
        <taxon>Roseateles</taxon>
    </lineage>
</organism>
<keyword evidence="1" id="KW-0472">Membrane</keyword>
<feature type="transmembrane region" description="Helical" evidence="1">
    <location>
        <begin position="69"/>
        <end position="91"/>
    </location>
</feature>
<accession>A0ABU5DME1</accession>
<keyword evidence="1" id="KW-0812">Transmembrane</keyword>
<evidence type="ECO:0000313" key="3">
    <source>
        <dbReference type="Proteomes" id="UP001285263"/>
    </source>
</evidence>
<feature type="transmembrane region" description="Helical" evidence="1">
    <location>
        <begin position="202"/>
        <end position="221"/>
    </location>
</feature>
<sequence>MTPLTCPSCQSRNVRGFREIWSGGTSFSSGSGYGIGSNGQTVAVTTSGQSQTVEAARCAPPTKWSRAKLIMAALLLVPLLGMWAFVMSRGMSIFSLPLNDLGWVPYVVLVLVGYLVWQGPPVYVQRTVVHPELMRHWNAQVKCLDCSREFYRDGTMDFAFNPKVQDFSWRRVMERVPAFRIVLKLAMWALMAILALCLLLSHSLLFLGGLALVGAGYYGLFMRKGA</sequence>
<feature type="transmembrane region" description="Helical" evidence="1">
    <location>
        <begin position="178"/>
        <end position="196"/>
    </location>
</feature>